<evidence type="ECO:0000256" key="4">
    <source>
        <dbReference type="SAM" id="Phobius"/>
    </source>
</evidence>
<evidence type="ECO:0000313" key="6">
    <source>
        <dbReference type="EMBL" id="SBW08858.1"/>
    </source>
</evidence>
<feature type="domain" description="Methyl-accepting transducer" evidence="5">
    <location>
        <begin position="312"/>
        <end position="548"/>
    </location>
</feature>
<dbReference type="Pfam" id="PF00015">
    <property type="entry name" value="MCPsignal"/>
    <property type="match status" value="1"/>
</dbReference>
<reference evidence="6" key="1">
    <citation type="submission" date="2016-04" db="EMBL/GenBank/DDBJ databases">
        <authorList>
            <person name="Evans L.H."/>
            <person name="Alamgir A."/>
            <person name="Owens N."/>
            <person name="Weber N.D."/>
            <person name="Virtaneva K."/>
            <person name="Barbian K."/>
            <person name="Babar A."/>
            <person name="Rosenke K."/>
        </authorList>
    </citation>
    <scope>NUCLEOTIDE SEQUENCE</scope>
    <source>
        <strain evidence="6">92-2</strain>
    </source>
</reference>
<dbReference type="PROSITE" id="PS50111">
    <property type="entry name" value="CHEMOTAXIS_TRANSDUC_2"/>
    <property type="match status" value="1"/>
</dbReference>
<dbReference type="SUPFAM" id="SSF58104">
    <property type="entry name" value="Methyl-accepting chemotaxis protein (MCP) signaling domain"/>
    <property type="match status" value="1"/>
</dbReference>
<evidence type="ECO:0000259" key="5">
    <source>
        <dbReference type="PROSITE" id="PS50111"/>
    </source>
</evidence>
<dbReference type="PANTHER" id="PTHR32089:SF112">
    <property type="entry name" value="LYSOZYME-LIKE PROTEIN-RELATED"/>
    <property type="match status" value="1"/>
</dbReference>
<dbReference type="AlphaFoldDB" id="A0A212KB68"/>
<dbReference type="Pfam" id="PF12729">
    <property type="entry name" value="4HB_MCP_1"/>
    <property type="match status" value="1"/>
</dbReference>
<keyword evidence="4" id="KW-1133">Transmembrane helix</keyword>
<dbReference type="InterPro" id="IPR024478">
    <property type="entry name" value="HlyB_4HB_MCP"/>
</dbReference>
<dbReference type="CDD" id="cd11386">
    <property type="entry name" value="MCP_signal"/>
    <property type="match status" value="1"/>
</dbReference>
<gene>
    <name evidence="6" type="ORF">KM92DES2_12574</name>
</gene>
<dbReference type="PANTHER" id="PTHR32089">
    <property type="entry name" value="METHYL-ACCEPTING CHEMOTAXIS PROTEIN MCPB"/>
    <property type="match status" value="1"/>
</dbReference>
<organism evidence="6">
    <name type="scientific">uncultured Desulfovibrio sp</name>
    <dbReference type="NCBI Taxonomy" id="167968"/>
    <lineage>
        <taxon>Bacteria</taxon>
        <taxon>Pseudomonadati</taxon>
        <taxon>Thermodesulfobacteriota</taxon>
        <taxon>Desulfovibrionia</taxon>
        <taxon>Desulfovibrionales</taxon>
        <taxon>Desulfovibrionaceae</taxon>
        <taxon>Desulfovibrio</taxon>
        <taxon>environmental samples</taxon>
    </lineage>
</organism>
<keyword evidence="1 2" id="KW-0807">Transducer</keyword>
<keyword evidence="4" id="KW-0472">Membrane</keyword>
<evidence type="ECO:0000256" key="1">
    <source>
        <dbReference type="ARBA" id="ARBA00023224"/>
    </source>
</evidence>
<sequence length="585" mass="62184">MSLRARLILSFGSIIIIMLITSGLTIRNLTRMNAEIASIGSTWIPVATSIQSTYALLFSSRGDLSAITTLHDPKEIENYSAHMTGLLRRIGDSKKAFAAALENMPPSDRKQAIMDITAQIEAQSGQFVTMRKDLLAFIRAGKNEEAAQLLASSRGPFLRLADLYEQIVSLSNEGANIAITNASGVSEQSIIFSSGLSLVAVLIGTAVILLLLRVVHRQLGKDPGELDNIARRVAQGDYALDDDTAKRGVYASIIAMVQALKTHIERAQRESLAAQEQSAKATEALRQTEAANIEAQNKSETLRAAAAKLQEVTHVVSTATARLATQIEQSDKGSQETTGRLSEAASAMQQMNATVQEVARNASIASQASTETRAKAENGAEIVKRSLHSIDQVHEASMTLKDDMALLREHTQNINRIMGVISDIADQTNLLALNAAIEAARAGEAGRGFAVVADEVRKLAEKTMASTHDVASAIEAIQSSAAQSMDSVDRAAKQIEEANTYASQSGAALADIVATVESTADQVNAIAAASEQQSAASDEVSGAITQISEMARQTSKAMSEAAEAITNLSAQASNLMQLAEAMNHD</sequence>
<dbReference type="GO" id="GO:0007165">
    <property type="term" value="P:signal transduction"/>
    <property type="evidence" value="ECO:0007669"/>
    <property type="project" value="UniProtKB-KW"/>
</dbReference>
<dbReference type="GO" id="GO:0016020">
    <property type="term" value="C:membrane"/>
    <property type="evidence" value="ECO:0007669"/>
    <property type="project" value="InterPro"/>
</dbReference>
<protein>
    <recommendedName>
        <fullName evidence="5">Methyl-accepting transducer domain-containing protein</fullName>
    </recommendedName>
</protein>
<evidence type="ECO:0000256" key="2">
    <source>
        <dbReference type="PROSITE-ProRule" id="PRU00284"/>
    </source>
</evidence>
<keyword evidence="4" id="KW-0812">Transmembrane</keyword>
<feature type="transmembrane region" description="Helical" evidence="4">
    <location>
        <begin position="7"/>
        <end position="26"/>
    </location>
</feature>
<dbReference type="SMART" id="SM00283">
    <property type="entry name" value="MA"/>
    <property type="match status" value="1"/>
</dbReference>
<dbReference type="RefSeq" id="WP_227119254.1">
    <property type="nucleotide sequence ID" value="NZ_LT598928.1"/>
</dbReference>
<dbReference type="InterPro" id="IPR004089">
    <property type="entry name" value="MCPsignal_dom"/>
</dbReference>
<proteinExistence type="predicted"/>
<accession>A0A212KB68</accession>
<name>A0A212KB68_9BACT</name>
<feature type="coiled-coil region" evidence="3">
    <location>
        <begin position="257"/>
        <end position="312"/>
    </location>
</feature>
<feature type="transmembrane region" description="Helical" evidence="4">
    <location>
        <begin position="190"/>
        <end position="212"/>
    </location>
</feature>
<dbReference type="Gene3D" id="1.10.287.950">
    <property type="entry name" value="Methyl-accepting chemotaxis protein"/>
    <property type="match status" value="1"/>
</dbReference>
<keyword evidence="3" id="KW-0175">Coiled coil</keyword>
<evidence type="ECO:0000256" key="3">
    <source>
        <dbReference type="SAM" id="Coils"/>
    </source>
</evidence>
<dbReference type="EMBL" id="FLUP01000001">
    <property type="protein sequence ID" value="SBW08858.1"/>
    <property type="molecule type" value="Genomic_DNA"/>
</dbReference>